<accession>A0A8X6T4W9</accession>
<evidence type="ECO:0000313" key="2">
    <source>
        <dbReference type="EMBL" id="GFY21537.1"/>
    </source>
</evidence>
<dbReference type="EMBL" id="BMAU01021358">
    <property type="protein sequence ID" value="GFY21537.1"/>
    <property type="molecule type" value="Genomic_DNA"/>
</dbReference>
<gene>
    <name evidence="2" type="ORF">TNCV_1166851</name>
</gene>
<evidence type="ECO:0000313" key="3">
    <source>
        <dbReference type="Proteomes" id="UP000887159"/>
    </source>
</evidence>
<name>A0A8X6T4W9_TRICX</name>
<dbReference type="Proteomes" id="UP000887159">
    <property type="component" value="Unassembled WGS sequence"/>
</dbReference>
<keyword evidence="3" id="KW-1185">Reference proteome</keyword>
<reference evidence="2" key="1">
    <citation type="submission" date="2020-08" db="EMBL/GenBank/DDBJ databases">
        <title>Multicomponent nature underlies the extraordinary mechanical properties of spider dragline silk.</title>
        <authorList>
            <person name="Kono N."/>
            <person name="Nakamura H."/>
            <person name="Mori M."/>
            <person name="Yoshida Y."/>
            <person name="Ohtoshi R."/>
            <person name="Malay A.D."/>
            <person name="Moran D.A.P."/>
            <person name="Tomita M."/>
            <person name="Numata K."/>
            <person name="Arakawa K."/>
        </authorList>
    </citation>
    <scope>NUCLEOTIDE SEQUENCE</scope>
</reference>
<dbReference type="AlphaFoldDB" id="A0A8X6T4W9"/>
<protein>
    <submittedName>
        <fullName evidence="2">Uncharacterized protein</fullName>
    </submittedName>
</protein>
<evidence type="ECO:0000256" key="1">
    <source>
        <dbReference type="SAM" id="MobiDB-lite"/>
    </source>
</evidence>
<comment type="caution">
    <text evidence="2">The sequence shown here is derived from an EMBL/GenBank/DDBJ whole genome shotgun (WGS) entry which is preliminary data.</text>
</comment>
<proteinExistence type="predicted"/>
<organism evidence="2 3">
    <name type="scientific">Trichonephila clavipes</name>
    <name type="common">Golden silk orbweaver</name>
    <name type="synonym">Nephila clavipes</name>
    <dbReference type="NCBI Taxonomy" id="2585209"/>
    <lineage>
        <taxon>Eukaryota</taxon>
        <taxon>Metazoa</taxon>
        <taxon>Ecdysozoa</taxon>
        <taxon>Arthropoda</taxon>
        <taxon>Chelicerata</taxon>
        <taxon>Arachnida</taxon>
        <taxon>Araneae</taxon>
        <taxon>Araneomorphae</taxon>
        <taxon>Entelegynae</taxon>
        <taxon>Araneoidea</taxon>
        <taxon>Nephilidae</taxon>
        <taxon>Trichonephila</taxon>
    </lineage>
</organism>
<feature type="region of interest" description="Disordered" evidence="1">
    <location>
        <begin position="1"/>
        <end position="40"/>
    </location>
</feature>
<sequence>MLKRPSVGVEVSRGKPARVSSSFDHGSKLWEESRGSRTRQHVGANAAKLAANSVAKNDANLVLSPSFH</sequence>
<feature type="compositionally biased region" description="Basic and acidic residues" evidence="1">
    <location>
        <begin position="25"/>
        <end position="35"/>
    </location>
</feature>